<evidence type="ECO:0000313" key="2">
    <source>
        <dbReference type="Proteomes" id="UP000006329"/>
    </source>
</evidence>
<comment type="caution">
    <text evidence="1">The sequence shown here is derived from an EMBL/GenBank/DDBJ whole genome shotgun (WGS) entry which is preliminary data.</text>
</comment>
<protein>
    <recommendedName>
        <fullName evidence="3">RiboL-PSP-HEPN domain-containing protein</fullName>
    </recommendedName>
</protein>
<organism evidence="1 2">
    <name type="scientific">Leptospira santarosai str. MOR084</name>
    <dbReference type="NCBI Taxonomy" id="1049984"/>
    <lineage>
        <taxon>Bacteria</taxon>
        <taxon>Pseudomonadati</taxon>
        <taxon>Spirochaetota</taxon>
        <taxon>Spirochaetia</taxon>
        <taxon>Leptospirales</taxon>
        <taxon>Leptospiraceae</taxon>
        <taxon>Leptospira</taxon>
    </lineage>
</organism>
<proteinExistence type="predicted"/>
<sequence length="213" mass="25141">MNQNEKNILTDFIDKLNSLIILLRFSREEIYETLPHNFLLWGEQEEREINYLKYQEQILDSTLILGCSYFENYLQDLFRTLFKNNPFSLPNNKKIEIDFIKRVNTYEEIISHIINNEIHELFYKSISEVLGTLRDKFGFQISDQDISIIQTGFLIRNCLIHNKRLCDIKLSKILGKPLSSNIELSEDEIHSLGLTLRSLSRDLYAQASEKIIF</sequence>
<gene>
    <name evidence="1" type="ORF">LEP1GSC179_0132</name>
</gene>
<reference evidence="1" key="1">
    <citation type="submission" date="2012-10" db="EMBL/GenBank/DDBJ databases">
        <authorList>
            <person name="Harkins D.M."/>
            <person name="Durkin A.S."/>
            <person name="Brinkac L.M."/>
            <person name="Haft D.H."/>
            <person name="Selengut J.D."/>
            <person name="Sanka R."/>
            <person name="DePew J."/>
            <person name="Purushe J."/>
            <person name="Matthias M.A."/>
            <person name="Vinetz J.M."/>
            <person name="Sutton G.G."/>
            <person name="Nierman W.C."/>
            <person name="Fouts D.E."/>
        </authorList>
    </citation>
    <scope>NUCLEOTIDE SEQUENCE [LARGE SCALE GENOMIC DNA]</scope>
    <source>
        <strain evidence="1">MOR084</strain>
    </source>
</reference>
<evidence type="ECO:0000313" key="1">
    <source>
        <dbReference type="EMBL" id="EKO34389.1"/>
    </source>
</evidence>
<name>A0A0E2BGW4_9LEPT</name>
<evidence type="ECO:0008006" key="3">
    <source>
        <dbReference type="Google" id="ProtNLM"/>
    </source>
</evidence>
<dbReference type="EMBL" id="AHON02000031">
    <property type="protein sequence ID" value="EKO34389.1"/>
    <property type="molecule type" value="Genomic_DNA"/>
</dbReference>
<dbReference type="RefSeq" id="WP_004475435.1">
    <property type="nucleotide sequence ID" value="NZ_AHON02000031.1"/>
</dbReference>
<accession>A0A0E2BGW4</accession>
<dbReference type="AlphaFoldDB" id="A0A0E2BGW4"/>
<keyword evidence="2" id="KW-1185">Reference proteome</keyword>
<dbReference type="Proteomes" id="UP000006329">
    <property type="component" value="Unassembled WGS sequence"/>
</dbReference>